<dbReference type="InterPro" id="IPR004172">
    <property type="entry name" value="L27_dom"/>
</dbReference>
<organism evidence="2 3">
    <name type="scientific">Scyliorhinus torazame</name>
    <name type="common">Cloudy catshark</name>
    <name type="synonym">Catulus torazame</name>
    <dbReference type="NCBI Taxonomy" id="75743"/>
    <lineage>
        <taxon>Eukaryota</taxon>
        <taxon>Metazoa</taxon>
        <taxon>Chordata</taxon>
        <taxon>Craniata</taxon>
        <taxon>Vertebrata</taxon>
        <taxon>Chondrichthyes</taxon>
        <taxon>Elasmobranchii</taxon>
        <taxon>Galeomorphii</taxon>
        <taxon>Galeoidea</taxon>
        <taxon>Carcharhiniformes</taxon>
        <taxon>Scyliorhinidae</taxon>
        <taxon>Scyliorhinus</taxon>
    </lineage>
</organism>
<feature type="domain" description="L27" evidence="1">
    <location>
        <begin position="4"/>
        <end position="64"/>
    </location>
</feature>
<evidence type="ECO:0000313" key="2">
    <source>
        <dbReference type="EMBL" id="GCB63160.1"/>
    </source>
</evidence>
<dbReference type="STRING" id="75743.A0A401NQK3"/>
<evidence type="ECO:0000313" key="3">
    <source>
        <dbReference type="Proteomes" id="UP000288216"/>
    </source>
</evidence>
<sequence length="123" mass="13738">MPVRKQDAQRALKLLENYRAKLGKTEDRQLRASIERVINIFRSNLFQALIDIQEFYEVSLLDNQPVLAQKTTGIVPAVHIWDISNLPSTTVTSEAIPISLSPSTEVMHVAAEDHGGSDIVVEE</sequence>
<dbReference type="FunFam" id="1.10.287.470:FF:000001">
    <property type="entry name" value="Disks large 1 isoform X3"/>
    <property type="match status" value="1"/>
</dbReference>
<dbReference type="Pfam" id="PF09058">
    <property type="entry name" value="L27_1"/>
    <property type="match status" value="1"/>
</dbReference>
<name>A0A401NQK3_SCYTO</name>
<dbReference type="InterPro" id="IPR036892">
    <property type="entry name" value="L27_dom_sf"/>
</dbReference>
<comment type="caution">
    <text evidence="2">The sequence shown here is derived from an EMBL/GenBank/DDBJ whole genome shotgun (WGS) entry which is preliminary data.</text>
</comment>
<protein>
    <recommendedName>
        <fullName evidence="1">L27 domain-containing protein</fullName>
    </recommendedName>
</protein>
<evidence type="ECO:0000259" key="1">
    <source>
        <dbReference type="PROSITE" id="PS51022"/>
    </source>
</evidence>
<proteinExistence type="predicted"/>
<dbReference type="PROSITE" id="PS51022">
    <property type="entry name" value="L27"/>
    <property type="match status" value="1"/>
</dbReference>
<dbReference type="SUPFAM" id="SSF101288">
    <property type="entry name" value="L27 domain"/>
    <property type="match status" value="1"/>
</dbReference>
<accession>A0A401NQK3</accession>
<gene>
    <name evidence="2" type="ORF">scyTo_0011575</name>
</gene>
<dbReference type="OrthoDB" id="78824at2759"/>
<reference evidence="2 3" key="1">
    <citation type="journal article" date="2018" name="Nat. Ecol. Evol.">
        <title>Shark genomes provide insights into elasmobranch evolution and the origin of vertebrates.</title>
        <authorList>
            <person name="Hara Y"/>
            <person name="Yamaguchi K"/>
            <person name="Onimaru K"/>
            <person name="Kadota M"/>
            <person name="Koyanagi M"/>
            <person name="Keeley SD"/>
            <person name="Tatsumi K"/>
            <person name="Tanaka K"/>
            <person name="Motone F"/>
            <person name="Kageyama Y"/>
            <person name="Nozu R"/>
            <person name="Adachi N"/>
            <person name="Nishimura O"/>
            <person name="Nakagawa R"/>
            <person name="Tanegashima C"/>
            <person name="Kiyatake I"/>
            <person name="Matsumoto R"/>
            <person name="Murakumo K"/>
            <person name="Nishida K"/>
            <person name="Terakita A"/>
            <person name="Kuratani S"/>
            <person name="Sato K"/>
            <person name="Hyodo S Kuraku.S."/>
        </authorList>
    </citation>
    <scope>NUCLEOTIDE SEQUENCE [LARGE SCALE GENOMIC DNA]</scope>
</reference>
<dbReference type="InterPro" id="IPR015143">
    <property type="entry name" value="L27_1"/>
</dbReference>
<dbReference type="SMART" id="SM00569">
    <property type="entry name" value="L27"/>
    <property type="match status" value="1"/>
</dbReference>
<dbReference type="OMA" id="ICSEAVC"/>
<keyword evidence="3" id="KW-1185">Reference proteome</keyword>
<dbReference type="Gene3D" id="1.10.287.470">
    <property type="entry name" value="Helix hairpin bin"/>
    <property type="match status" value="1"/>
</dbReference>
<dbReference type="Proteomes" id="UP000288216">
    <property type="component" value="Unassembled WGS sequence"/>
</dbReference>
<dbReference type="EMBL" id="BFAA01005308">
    <property type="protein sequence ID" value="GCB63160.1"/>
    <property type="molecule type" value="Genomic_DNA"/>
</dbReference>
<dbReference type="AlphaFoldDB" id="A0A401NQK3"/>